<dbReference type="SUPFAM" id="SSF53474">
    <property type="entry name" value="alpha/beta-Hydrolases"/>
    <property type="match status" value="1"/>
</dbReference>
<comment type="caution">
    <text evidence="2">The sequence shown here is derived from an EMBL/GenBank/DDBJ whole genome shotgun (WGS) entry which is preliminary data.</text>
</comment>
<dbReference type="InterPro" id="IPR051044">
    <property type="entry name" value="MAG_DAG_Lipase"/>
</dbReference>
<evidence type="ECO:0000313" key="2">
    <source>
        <dbReference type="EMBL" id="OBY64925.1"/>
    </source>
</evidence>
<dbReference type="AlphaFoldDB" id="A0A1B8TZD6"/>
<evidence type="ECO:0000259" key="1">
    <source>
        <dbReference type="Pfam" id="PF12146"/>
    </source>
</evidence>
<dbReference type="PANTHER" id="PTHR11614">
    <property type="entry name" value="PHOSPHOLIPASE-RELATED"/>
    <property type="match status" value="1"/>
</dbReference>
<dbReference type="OrthoDB" id="9780932at2"/>
<organism evidence="2 3">
    <name type="scientific">Polaribacter vadi</name>
    <dbReference type="NCBI Taxonomy" id="1774273"/>
    <lineage>
        <taxon>Bacteria</taxon>
        <taxon>Pseudomonadati</taxon>
        <taxon>Bacteroidota</taxon>
        <taxon>Flavobacteriia</taxon>
        <taxon>Flavobacteriales</taxon>
        <taxon>Flavobacteriaceae</taxon>
    </lineage>
</organism>
<keyword evidence="2" id="KW-0378">Hydrolase</keyword>
<sequence>MSAITHTYQSFDDQTIFYYQWKAKESVPFKGIVQVSHGIGEHAGRYKSIAKKLCKQGYEVYANDHRIHGKSSKSNEYLGFYDGEDYFSDAINDMRKLTEIIKKEHPNKKIILLGHSMGSLLSREYATLYGDDLQALILSGTAAFMKGLGSFGLISTEFFSKLNGQHRSNEILKNLFFHQFNKYFKPNRTKVDWISSDEKQVDKFEKDPLRIEDFSLGVFRDILKGTKKVSKLEIFEITPKNLPIYIFSGDKDPVGEMGKGVKKVAKNYKKVGVQDVTLKLYEGGRHEMLHEINRNEVEKDLLKWLNEHIKAKN</sequence>
<accession>A0A1B8TZD6</accession>
<feature type="domain" description="Serine aminopeptidase S33" evidence="1">
    <location>
        <begin position="30"/>
        <end position="292"/>
    </location>
</feature>
<evidence type="ECO:0000313" key="3">
    <source>
        <dbReference type="Proteomes" id="UP000092584"/>
    </source>
</evidence>
<dbReference type="InterPro" id="IPR029058">
    <property type="entry name" value="AB_hydrolase_fold"/>
</dbReference>
<dbReference type="STRING" id="1774273.LPB03_06590"/>
<dbReference type="Gene3D" id="3.40.50.1820">
    <property type="entry name" value="alpha/beta hydrolase"/>
    <property type="match status" value="1"/>
</dbReference>
<dbReference type="Proteomes" id="UP000092584">
    <property type="component" value="Unassembled WGS sequence"/>
</dbReference>
<keyword evidence="3" id="KW-1185">Reference proteome</keyword>
<dbReference type="Pfam" id="PF12146">
    <property type="entry name" value="Hydrolase_4"/>
    <property type="match status" value="1"/>
</dbReference>
<gene>
    <name evidence="2" type="ORF">LPB3_05900</name>
</gene>
<dbReference type="EMBL" id="LSFM01000021">
    <property type="protein sequence ID" value="OBY64925.1"/>
    <property type="molecule type" value="Genomic_DNA"/>
</dbReference>
<reference evidence="3" key="1">
    <citation type="submission" date="2016-02" db="EMBL/GenBank/DDBJ databases">
        <authorList>
            <person name="Shin S.-K."/>
            <person name="Yi H."/>
            <person name="Kim E."/>
        </authorList>
    </citation>
    <scope>NUCLEOTIDE SEQUENCE [LARGE SCALE GENOMIC DNA]</scope>
    <source>
        <strain evidence="3">LPB0003</strain>
    </source>
</reference>
<dbReference type="InterPro" id="IPR022742">
    <property type="entry name" value="Hydrolase_4"/>
</dbReference>
<protein>
    <submittedName>
        <fullName evidence="2">Alpha/beta hydrolase</fullName>
    </submittedName>
</protein>
<dbReference type="GO" id="GO:0016787">
    <property type="term" value="F:hydrolase activity"/>
    <property type="evidence" value="ECO:0007669"/>
    <property type="project" value="UniProtKB-KW"/>
</dbReference>
<proteinExistence type="predicted"/>
<dbReference type="KEGG" id="pob:LPB03_06590"/>
<name>A0A1B8TZD6_9FLAO</name>
<dbReference type="RefSeq" id="WP_065318678.1">
    <property type="nucleotide sequence ID" value="NZ_CP017477.1"/>
</dbReference>